<keyword evidence="6 8" id="KW-1133">Transmembrane helix</keyword>
<dbReference type="Pfam" id="PF00528">
    <property type="entry name" value="BPD_transp_1"/>
    <property type="match status" value="1"/>
</dbReference>
<dbReference type="SUPFAM" id="SSF161098">
    <property type="entry name" value="MetI-like"/>
    <property type="match status" value="2"/>
</dbReference>
<dbReference type="OrthoDB" id="8404154at2"/>
<feature type="transmembrane region" description="Helical" evidence="8">
    <location>
        <begin position="348"/>
        <end position="372"/>
    </location>
</feature>
<comment type="similarity">
    <text evidence="8">Belongs to the binding-protein-dependent transport system permease family.</text>
</comment>
<keyword evidence="2 8" id="KW-0813">Transport</keyword>
<feature type="domain" description="ABC transmembrane type-1" evidence="9">
    <location>
        <begin position="68"/>
        <end position="270"/>
    </location>
</feature>
<evidence type="ECO:0000256" key="7">
    <source>
        <dbReference type="ARBA" id="ARBA00023136"/>
    </source>
</evidence>
<accession>H0UMS8</accession>
<feature type="transmembrane region" description="Helical" evidence="8">
    <location>
        <begin position="115"/>
        <end position="139"/>
    </location>
</feature>
<sequence length="574" mass="62239">MSRIVKFHGEGSKGFYVLTSSSLLFLLCLGFLLLPLGWTAWMSLTGPEGLGLQNYRRIWESPFLRQSFKNSVLISLWSSLWGTLLALGASMGIMRSPFRDRMLSFCNTVSNFSGVPLAFAFIVILGTQGAFTILLRGLGISWDLYSNRGLGLLYTYFQLPLGILTLYPALEAVGQDLKEASRTLGASDGRFWAKVGIPMLMGSIRGTFCLLFANAMGAYATAYALTSGNSNLVPLRISAMVAGDVFLDFNLASAMSSLLLIITLTATALALKGGRSFGRNDPSGYLHKGSRELPHWSVRWITWGTMGFLLIPLAATLVHSFSYRWGASVLPEGLSLIWYRDLLGDPRFILSILRSLGVSLGAVILSLTLVIPPMVMTRCFAPRWSWILEALCLSPLAVPPVVSSVGLLSIYSSTPIGGSPVLLLLSYSTLCLPFVGRAISSSLDAFNPRELMEAAMTLGRSKAGALAAAVLPNLWKGVASGGLLSFTILMGEFALANILIGTRFETMQVYIFNRRGVSGHLMSAMVIIHFAMASALSYAAWRAVRGGARGGNPWRVKTRLLRNIRRIANVASSN</sequence>
<dbReference type="PANTHER" id="PTHR43357">
    <property type="entry name" value="INNER MEMBRANE ABC TRANSPORTER PERMEASE PROTEIN YDCV"/>
    <property type="match status" value="1"/>
</dbReference>
<comment type="subcellular location">
    <subcellularLocation>
        <location evidence="1">Cell inner membrane</location>
        <topology evidence="1">Multi-pass membrane protein</topology>
    </subcellularLocation>
    <subcellularLocation>
        <location evidence="8">Cell membrane</location>
        <topology evidence="8">Multi-pass membrane protein</topology>
    </subcellularLocation>
</comment>
<dbReference type="eggNOG" id="COG4132">
    <property type="taxonomic scope" value="Bacteria"/>
</dbReference>
<evidence type="ECO:0000259" key="9">
    <source>
        <dbReference type="PROSITE" id="PS50928"/>
    </source>
</evidence>
<dbReference type="EMBL" id="CM001377">
    <property type="protein sequence ID" value="EHM09223.1"/>
    <property type="molecule type" value="Genomic_DNA"/>
</dbReference>
<evidence type="ECO:0000256" key="1">
    <source>
        <dbReference type="ARBA" id="ARBA00004429"/>
    </source>
</evidence>
<feature type="transmembrane region" description="Helical" evidence="8">
    <location>
        <begin position="15"/>
        <end position="38"/>
    </location>
</feature>
<evidence type="ECO:0000256" key="3">
    <source>
        <dbReference type="ARBA" id="ARBA00022475"/>
    </source>
</evidence>
<dbReference type="GO" id="GO:0005886">
    <property type="term" value="C:plasma membrane"/>
    <property type="evidence" value="ECO:0007669"/>
    <property type="project" value="UniProtKB-SubCell"/>
</dbReference>
<dbReference type="GO" id="GO:0055085">
    <property type="term" value="P:transmembrane transport"/>
    <property type="evidence" value="ECO:0007669"/>
    <property type="project" value="InterPro"/>
</dbReference>
<feature type="transmembrane region" description="Helical" evidence="8">
    <location>
        <begin position="300"/>
        <end position="321"/>
    </location>
</feature>
<dbReference type="InterPro" id="IPR000515">
    <property type="entry name" value="MetI-like"/>
</dbReference>
<dbReference type="AlphaFoldDB" id="H0UMS8"/>
<evidence type="ECO:0000313" key="11">
    <source>
        <dbReference type="Proteomes" id="UP000005730"/>
    </source>
</evidence>
<evidence type="ECO:0000256" key="5">
    <source>
        <dbReference type="ARBA" id="ARBA00022692"/>
    </source>
</evidence>
<feature type="domain" description="ABC transmembrane type-1" evidence="9">
    <location>
        <begin position="352"/>
        <end position="540"/>
    </location>
</feature>
<dbReference type="RefSeq" id="WP_006582714.1">
    <property type="nucleotide sequence ID" value="NZ_CM001377.1"/>
</dbReference>
<name>H0UMS8_9BACT</name>
<feature type="transmembrane region" description="Helical" evidence="8">
    <location>
        <begin position="384"/>
        <end position="411"/>
    </location>
</feature>
<keyword evidence="3" id="KW-1003">Cell membrane</keyword>
<protein>
    <submittedName>
        <fullName evidence="10">ABC-type uncharacterized transport system, permease component</fullName>
    </submittedName>
</protein>
<dbReference type="InterPro" id="IPR035906">
    <property type="entry name" value="MetI-like_sf"/>
</dbReference>
<dbReference type="CDD" id="cd06261">
    <property type="entry name" value="TM_PBP2"/>
    <property type="match status" value="2"/>
</dbReference>
<dbReference type="PANTHER" id="PTHR43357:SF4">
    <property type="entry name" value="INNER MEMBRANE ABC TRANSPORTER PERMEASE PROTEIN YDCV"/>
    <property type="match status" value="1"/>
</dbReference>
<gene>
    <name evidence="10" type="ORF">TheveDRAFT_0034</name>
</gene>
<feature type="transmembrane region" description="Helical" evidence="8">
    <location>
        <begin position="72"/>
        <end position="94"/>
    </location>
</feature>
<dbReference type="STRING" id="926567.TheveDRAFT_0034"/>
<keyword evidence="5 8" id="KW-0812">Transmembrane</keyword>
<feature type="transmembrane region" description="Helical" evidence="8">
    <location>
        <begin position="151"/>
        <end position="170"/>
    </location>
</feature>
<evidence type="ECO:0000256" key="8">
    <source>
        <dbReference type="RuleBase" id="RU363032"/>
    </source>
</evidence>
<feature type="transmembrane region" description="Helical" evidence="8">
    <location>
        <begin position="417"/>
        <end position="436"/>
    </location>
</feature>
<evidence type="ECO:0000256" key="4">
    <source>
        <dbReference type="ARBA" id="ARBA00022519"/>
    </source>
</evidence>
<dbReference type="PROSITE" id="PS50928">
    <property type="entry name" value="ABC_TM1"/>
    <property type="match status" value="2"/>
</dbReference>
<keyword evidence="11" id="KW-1185">Reference proteome</keyword>
<keyword evidence="4" id="KW-0997">Cell inner membrane</keyword>
<dbReference type="Proteomes" id="UP000005730">
    <property type="component" value="Chromosome"/>
</dbReference>
<evidence type="ECO:0000256" key="2">
    <source>
        <dbReference type="ARBA" id="ARBA00022448"/>
    </source>
</evidence>
<dbReference type="Gene3D" id="1.10.3720.10">
    <property type="entry name" value="MetI-like"/>
    <property type="match status" value="2"/>
</dbReference>
<feature type="transmembrane region" description="Helical" evidence="8">
    <location>
        <begin position="481"/>
        <end position="500"/>
    </location>
</feature>
<feature type="transmembrane region" description="Helical" evidence="8">
    <location>
        <begin position="521"/>
        <end position="541"/>
    </location>
</feature>
<evidence type="ECO:0000313" key="10">
    <source>
        <dbReference type="EMBL" id="EHM09223.1"/>
    </source>
</evidence>
<proteinExistence type="inferred from homology"/>
<dbReference type="eggNOG" id="COG1177">
    <property type="taxonomic scope" value="Bacteria"/>
</dbReference>
<keyword evidence="7 8" id="KW-0472">Membrane</keyword>
<evidence type="ECO:0000256" key="6">
    <source>
        <dbReference type="ARBA" id="ARBA00022989"/>
    </source>
</evidence>
<dbReference type="HOGENOM" id="CLU_474805_0_0_0"/>
<organism evidence="10 11">
    <name type="scientific">Thermanaerovibrio velox DSM 12556</name>
    <dbReference type="NCBI Taxonomy" id="926567"/>
    <lineage>
        <taxon>Bacteria</taxon>
        <taxon>Thermotogati</taxon>
        <taxon>Synergistota</taxon>
        <taxon>Synergistia</taxon>
        <taxon>Synergistales</taxon>
        <taxon>Synergistaceae</taxon>
        <taxon>Thermanaerovibrio</taxon>
    </lineage>
</organism>
<reference evidence="10 11" key="1">
    <citation type="submission" date="2011-10" db="EMBL/GenBank/DDBJ databases">
        <title>The Noncontiguous Finished genome of Thermanaerovibrio velox DSM 12556.</title>
        <authorList>
            <consortium name="US DOE Joint Genome Institute (JGI-PGF)"/>
            <person name="Lucas S."/>
            <person name="Copeland A."/>
            <person name="Lapidus A."/>
            <person name="Glavina del Rio T."/>
            <person name="Dalin E."/>
            <person name="Tice H."/>
            <person name="Bruce D."/>
            <person name="Goodwin L."/>
            <person name="Pitluck S."/>
            <person name="Peters L."/>
            <person name="Mikhailova N."/>
            <person name="Teshima H."/>
            <person name="Kyrpides N."/>
            <person name="Mavromatis K."/>
            <person name="Ivanova N."/>
            <person name="Markowitz V."/>
            <person name="Cheng J.-F."/>
            <person name="Hugenholtz P."/>
            <person name="Woyke T."/>
            <person name="Wu D."/>
            <person name="Spring S."/>
            <person name="Brambilla E.-M."/>
            <person name="Klenk H.-P."/>
            <person name="Eisen J.A."/>
        </authorList>
    </citation>
    <scope>NUCLEOTIDE SEQUENCE [LARGE SCALE GENOMIC DNA]</scope>
    <source>
        <strain evidence="10 11">DSM 12556</strain>
    </source>
</reference>
<feature type="transmembrane region" description="Helical" evidence="8">
    <location>
        <begin position="249"/>
        <end position="271"/>
    </location>
</feature>